<accession>A0A8C5CIQ1</accession>
<sequence>MSFITARAREAFDSRMADSTVYMPGIVLSSVMFQHLNTDSDAEGFILGESKEEEKRAITDSTNDHVYFEHTIRK</sequence>
<organism evidence="1 2">
    <name type="scientific">Gadus morhua</name>
    <name type="common">Atlantic cod</name>
    <dbReference type="NCBI Taxonomy" id="8049"/>
    <lineage>
        <taxon>Eukaryota</taxon>
        <taxon>Metazoa</taxon>
        <taxon>Chordata</taxon>
        <taxon>Craniata</taxon>
        <taxon>Vertebrata</taxon>
        <taxon>Euteleostomi</taxon>
        <taxon>Actinopterygii</taxon>
        <taxon>Neopterygii</taxon>
        <taxon>Teleostei</taxon>
        <taxon>Neoteleostei</taxon>
        <taxon>Acanthomorphata</taxon>
        <taxon>Zeiogadaria</taxon>
        <taxon>Gadariae</taxon>
        <taxon>Gadiformes</taxon>
        <taxon>Gadoidei</taxon>
        <taxon>Gadidae</taxon>
        <taxon>Gadus</taxon>
    </lineage>
</organism>
<dbReference type="PRINTS" id="PR02051">
    <property type="entry name" value="PROTEINF175"/>
</dbReference>
<reference evidence="1" key="1">
    <citation type="submission" date="2025-08" db="UniProtKB">
        <authorList>
            <consortium name="Ensembl"/>
        </authorList>
    </citation>
    <scope>IDENTIFICATION</scope>
</reference>
<dbReference type="Proteomes" id="UP000694546">
    <property type="component" value="Chromosome 4"/>
</dbReference>
<dbReference type="Ensembl" id="ENSGMOT00000064753.1">
    <property type="protein sequence ID" value="ENSGMOP00000062725.1"/>
    <property type="gene ID" value="ENSGMOG00000035135.1"/>
</dbReference>
<keyword evidence="2" id="KW-1185">Reference proteome</keyword>
<name>A0A8C5CIQ1_GADMO</name>
<evidence type="ECO:0000313" key="2">
    <source>
        <dbReference type="Proteomes" id="UP000694546"/>
    </source>
</evidence>
<reference evidence="1" key="2">
    <citation type="submission" date="2025-09" db="UniProtKB">
        <authorList>
            <consortium name="Ensembl"/>
        </authorList>
    </citation>
    <scope>IDENTIFICATION</scope>
</reference>
<protein>
    <submittedName>
        <fullName evidence="1">Uncharacterized protein</fullName>
    </submittedName>
</protein>
<evidence type="ECO:0000313" key="1">
    <source>
        <dbReference type="Ensembl" id="ENSGMOP00000062725.1"/>
    </source>
</evidence>
<dbReference type="InterPro" id="IPR023238">
    <property type="entry name" value="FAM175"/>
</dbReference>
<dbReference type="AlphaFoldDB" id="A0A8C5CIQ1"/>
<proteinExistence type="predicted"/>
<dbReference type="Pfam" id="PF21125">
    <property type="entry name" value="MPN_2A_DUB_like"/>
    <property type="match status" value="1"/>
</dbReference>